<evidence type="ECO:0000256" key="2">
    <source>
        <dbReference type="ARBA" id="ARBA00009638"/>
    </source>
</evidence>
<keyword evidence="5 10" id="KW-0547">Nucleotide-binding</keyword>
<dbReference type="InterPro" id="IPR030393">
    <property type="entry name" value="G_ENGB_dom"/>
</dbReference>
<dbReference type="GO" id="GO:0005829">
    <property type="term" value="C:cytosol"/>
    <property type="evidence" value="ECO:0007669"/>
    <property type="project" value="TreeGrafter"/>
</dbReference>
<evidence type="ECO:0000313" key="12">
    <source>
        <dbReference type="EMBL" id="OGM02127.1"/>
    </source>
</evidence>
<accession>A0A1F7WHV7</accession>
<gene>
    <name evidence="10" type="primary">engB</name>
    <name evidence="12" type="ORF">A2008_09950</name>
</gene>
<dbReference type="STRING" id="1817813.A2008_09950"/>
<evidence type="ECO:0000256" key="5">
    <source>
        <dbReference type="ARBA" id="ARBA00022741"/>
    </source>
</evidence>
<dbReference type="InterPro" id="IPR027417">
    <property type="entry name" value="P-loop_NTPase"/>
</dbReference>
<dbReference type="Gene3D" id="3.40.50.300">
    <property type="entry name" value="P-loop containing nucleotide triphosphate hydrolases"/>
    <property type="match status" value="1"/>
</dbReference>
<evidence type="ECO:0000256" key="1">
    <source>
        <dbReference type="ARBA" id="ARBA00001946"/>
    </source>
</evidence>
<reference evidence="12 13" key="1">
    <citation type="journal article" date="2016" name="Nat. Commun.">
        <title>Thousands of microbial genomes shed light on interconnected biogeochemical processes in an aquifer system.</title>
        <authorList>
            <person name="Anantharaman K."/>
            <person name="Brown C.T."/>
            <person name="Hug L.A."/>
            <person name="Sharon I."/>
            <person name="Castelle C.J."/>
            <person name="Probst A.J."/>
            <person name="Thomas B.C."/>
            <person name="Singh A."/>
            <person name="Wilkins M.J."/>
            <person name="Karaoz U."/>
            <person name="Brodie E.L."/>
            <person name="Williams K.H."/>
            <person name="Hubbard S.S."/>
            <person name="Banfield J.F."/>
        </authorList>
    </citation>
    <scope>NUCLEOTIDE SEQUENCE [LARGE SCALE GENOMIC DNA]</scope>
</reference>
<dbReference type="EMBL" id="MGFH01000216">
    <property type="protein sequence ID" value="OGM02127.1"/>
    <property type="molecule type" value="Genomic_DNA"/>
</dbReference>
<sequence>MAHASEAKFLLSARSAGQFPRPLDFEAAFFGRSNVGKSSLLNVYTGVNKLARVSATPGCTREINFFLVDNKYYLVDLPGYGYARYSRDEQQRWSELIEEYITLRGKCILGVVILDIRRGLTDLDVMLLDILKDKSVNFIIVATKTDKLKTNELRAATMELKTQLKLAGFETEIIRFSATTGDGKKELYNGITKKFQQYREARKEKEESVFTDDDRH</sequence>
<dbReference type="GO" id="GO:0005525">
    <property type="term" value="F:GTP binding"/>
    <property type="evidence" value="ECO:0007669"/>
    <property type="project" value="UniProtKB-UniRule"/>
</dbReference>
<comment type="caution">
    <text evidence="12">The sequence shown here is derived from an EMBL/GenBank/DDBJ whole genome shotgun (WGS) entry which is preliminary data.</text>
</comment>
<evidence type="ECO:0000256" key="10">
    <source>
        <dbReference type="HAMAP-Rule" id="MF_00321"/>
    </source>
</evidence>
<proteinExistence type="inferred from homology"/>
<evidence type="ECO:0000259" key="11">
    <source>
        <dbReference type="PROSITE" id="PS51706"/>
    </source>
</evidence>
<keyword evidence="9 10" id="KW-0131">Cell cycle</keyword>
<keyword evidence="3 10" id="KW-0132">Cell division</keyword>
<evidence type="ECO:0000256" key="8">
    <source>
        <dbReference type="ARBA" id="ARBA00023210"/>
    </source>
</evidence>
<keyword evidence="8 10" id="KW-0717">Septation</keyword>
<keyword evidence="4" id="KW-0479">Metal-binding</keyword>
<dbReference type="Proteomes" id="UP000178735">
    <property type="component" value="Unassembled WGS sequence"/>
</dbReference>
<keyword evidence="7 10" id="KW-0342">GTP-binding</keyword>
<comment type="cofactor">
    <cofactor evidence="1">
        <name>Mg(2+)</name>
        <dbReference type="ChEBI" id="CHEBI:18420"/>
    </cofactor>
</comment>
<dbReference type="NCBIfam" id="TIGR03598">
    <property type="entry name" value="GTPase_YsxC"/>
    <property type="match status" value="1"/>
</dbReference>
<evidence type="ECO:0000256" key="3">
    <source>
        <dbReference type="ARBA" id="ARBA00022618"/>
    </source>
</evidence>
<dbReference type="InterPro" id="IPR019987">
    <property type="entry name" value="GTP-bd_ribosome_bio_YsxC"/>
</dbReference>
<feature type="domain" description="EngB-type G" evidence="11">
    <location>
        <begin position="23"/>
        <end position="197"/>
    </location>
</feature>
<evidence type="ECO:0000313" key="13">
    <source>
        <dbReference type="Proteomes" id="UP000178735"/>
    </source>
</evidence>
<dbReference type="PANTHER" id="PTHR11649">
    <property type="entry name" value="MSS1/TRME-RELATED GTP-BINDING PROTEIN"/>
    <property type="match status" value="1"/>
</dbReference>
<dbReference type="AlphaFoldDB" id="A0A1F7WHV7"/>
<dbReference type="CDD" id="cd01876">
    <property type="entry name" value="YihA_EngB"/>
    <property type="match status" value="1"/>
</dbReference>
<protein>
    <recommendedName>
        <fullName evidence="10">Probable GTP-binding protein EngB</fullName>
    </recommendedName>
</protein>
<comment type="function">
    <text evidence="10">Necessary for normal cell division and for the maintenance of normal septation.</text>
</comment>
<dbReference type="SUPFAM" id="SSF52540">
    <property type="entry name" value="P-loop containing nucleoside triphosphate hydrolases"/>
    <property type="match status" value="1"/>
</dbReference>
<evidence type="ECO:0000256" key="4">
    <source>
        <dbReference type="ARBA" id="ARBA00022723"/>
    </source>
</evidence>
<evidence type="ECO:0000256" key="7">
    <source>
        <dbReference type="ARBA" id="ARBA00023134"/>
    </source>
</evidence>
<dbReference type="HAMAP" id="MF_00321">
    <property type="entry name" value="GTPase_EngB"/>
    <property type="match status" value="1"/>
</dbReference>
<dbReference type="GO" id="GO:0000917">
    <property type="term" value="P:division septum assembly"/>
    <property type="evidence" value="ECO:0007669"/>
    <property type="project" value="UniProtKB-KW"/>
</dbReference>
<keyword evidence="6" id="KW-0460">Magnesium</keyword>
<organism evidence="12 13">
    <name type="scientific">Candidatus Wallbacteria bacterium GWC2_49_35</name>
    <dbReference type="NCBI Taxonomy" id="1817813"/>
    <lineage>
        <taxon>Bacteria</taxon>
        <taxon>Candidatus Walliibacteriota</taxon>
    </lineage>
</organism>
<dbReference type="InterPro" id="IPR006073">
    <property type="entry name" value="GTP-bd"/>
</dbReference>
<evidence type="ECO:0000256" key="6">
    <source>
        <dbReference type="ARBA" id="ARBA00022842"/>
    </source>
</evidence>
<name>A0A1F7WHV7_9BACT</name>
<comment type="similarity">
    <text evidence="2 10">Belongs to the TRAFAC class TrmE-Era-EngA-EngB-Septin-like GTPase superfamily. EngB GTPase family.</text>
</comment>
<dbReference type="NCBIfam" id="TIGR00231">
    <property type="entry name" value="small_GTP"/>
    <property type="match status" value="1"/>
</dbReference>
<evidence type="ECO:0000256" key="9">
    <source>
        <dbReference type="ARBA" id="ARBA00023306"/>
    </source>
</evidence>
<dbReference type="PROSITE" id="PS51706">
    <property type="entry name" value="G_ENGB"/>
    <property type="match status" value="1"/>
</dbReference>
<dbReference type="GO" id="GO:0046872">
    <property type="term" value="F:metal ion binding"/>
    <property type="evidence" value="ECO:0007669"/>
    <property type="project" value="UniProtKB-KW"/>
</dbReference>
<dbReference type="InterPro" id="IPR005225">
    <property type="entry name" value="Small_GTP-bd"/>
</dbReference>
<dbReference type="Pfam" id="PF01926">
    <property type="entry name" value="MMR_HSR1"/>
    <property type="match status" value="1"/>
</dbReference>
<dbReference type="PANTHER" id="PTHR11649:SF13">
    <property type="entry name" value="ENGB-TYPE G DOMAIN-CONTAINING PROTEIN"/>
    <property type="match status" value="1"/>
</dbReference>